<dbReference type="EMBL" id="BGPR01000049">
    <property type="protein sequence ID" value="GBL86527.1"/>
    <property type="molecule type" value="Genomic_DNA"/>
</dbReference>
<dbReference type="AlphaFoldDB" id="A0A4Y2B3Z2"/>
<comment type="caution">
    <text evidence="1">The sequence shown here is derived from an EMBL/GenBank/DDBJ whole genome shotgun (WGS) entry which is preliminary data.</text>
</comment>
<dbReference type="Proteomes" id="UP000499080">
    <property type="component" value="Unassembled WGS sequence"/>
</dbReference>
<accession>A0A4Y2B3Z2</accession>
<evidence type="ECO:0000313" key="1">
    <source>
        <dbReference type="EMBL" id="GBL86527.1"/>
    </source>
</evidence>
<sequence>MRKQLFCQHGGWGGKERFPKPRGGAVEMGLCTKKSLHNKNEPGFVVTWTRASPTEEKRTNCFSPFKMRFCFTVASAFPSPIYFNLLSILHSQFREH</sequence>
<protein>
    <submittedName>
        <fullName evidence="1">Uncharacterized protein</fullName>
    </submittedName>
</protein>
<reference evidence="1 2" key="1">
    <citation type="journal article" date="2019" name="Sci. Rep.">
        <title>Orb-weaving spider Araneus ventricosus genome elucidates the spidroin gene catalogue.</title>
        <authorList>
            <person name="Kono N."/>
            <person name="Nakamura H."/>
            <person name="Ohtoshi R."/>
            <person name="Moran D.A.P."/>
            <person name="Shinohara A."/>
            <person name="Yoshida Y."/>
            <person name="Fujiwara M."/>
            <person name="Mori M."/>
            <person name="Tomita M."/>
            <person name="Arakawa K."/>
        </authorList>
    </citation>
    <scope>NUCLEOTIDE SEQUENCE [LARGE SCALE GENOMIC DNA]</scope>
</reference>
<evidence type="ECO:0000313" key="2">
    <source>
        <dbReference type="Proteomes" id="UP000499080"/>
    </source>
</evidence>
<keyword evidence="2" id="KW-1185">Reference proteome</keyword>
<gene>
    <name evidence="1" type="ORF">AVEN_194788_1</name>
</gene>
<organism evidence="1 2">
    <name type="scientific">Araneus ventricosus</name>
    <name type="common">Orbweaver spider</name>
    <name type="synonym">Epeira ventricosa</name>
    <dbReference type="NCBI Taxonomy" id="182803"/>
    <lineage>
        <taxon>Eukaryota</taxon>
        <taxon>Metazoa</taxon>
        <taxon>Ecdysozoa</taxon>
        <taxon>Arthropoda</taxon>
        <taxon>Chelicerata</taxon>
        <taxon>Arachnida</taxon>
        <taxon>Araneae</taxon>
        <taxon>Araneomorphae</taxon>
        <taxon>Entelegynae</taxon>
        <taxon>Araneoidea</taxon>
        <taxon>Araneidae</taxon>
        <taxon>Araneus</taxon>
    </lineage>
</organism>
<name>A0A4Y2B3Z2_ARAVE</name>
<proteinExistence type="predicted"/>